<evidence type="ECO:0000256" key="9">
    <source>
        <dbReference type="ARBA" id="ARBA00023010"/>
    </source>
</evidence>
<dbReference type="InterPro" id="IPR021967">
    <property type="entry name" value="Nup98_C"/>
</dbReference>
<evidence type="ECO:0000259" key="13">
    <source>
        <dbReference type="PROSITE" id="PS51434"/>
    </source>
</evidence>
<dbReference type="GO" id="GO:0034398">
    <property type="term" value="P:telomere tethering at nuclear periphery"/>
    <property type="evidence" value="ECO:0007669"/>
    <property type="project" value="TreeGrafter"/>
</dbReference>
<keyword evidence="9" id="KW-0811">Translocation</keyword>
<feature type="compositionally biased region" description="Low complexity" evidence="12">
    <location>
        <begin position="733"/>
        <end position="742"/>
    </location>
</feature>
<dbReference type="GO" id="GO:0006606">
    <property type="term" value="P:protein import into nucleus"/>
    <property type="evidence" value="ECO:0007669"/>
    <property type="project" value="TreeGrafter"/>
</dbReference>
<dbReference type="Gene3D" id="1.25.40.690">
    <property type="match status" value="1"/>
</dbReference>
<feature type="compositionally biased region" description="Polar residues" evidence="12">
    <location>
        <begin position="702"/>
        <end position="732"/>
    </location>
</feature>
<evidence type="ECO:0000256" key="2">
    <source>
        <dbReference type="ARBA" id="ARBA00004620"/>
    </source>
</evidence>
<comment type="subcellular location">
    <subcellularLocation>
        <location evidence="2">Nucleus membrane</location>
        <topology evidence="2">Peripheral membrane protein</topology>
        <orientation evidence="2">Nucleoplasmic side</orientation>
    </subcellularLocation>
    <subcellularLocation>
        <location evidence="1">Nucleus</location>
        <location evidence="1">Nuclear pore complex</location>
    </subcellularLocation>
</comment>
<dbReference type="Proteomes" id="UP000828236">
    <property type="component" value="Unassembled WGS sequence"/>
</dbReference>
<keyword evidence="5" id="KW-0813">Transport</keyword>
<evidence type="ECO:0000256" key="4">
    <source>
        <dbReference type="ARBA" id="ARBA00013472"/>
    </source>
</evidence>
<dbReference type="FunFam" id="1.10.10.2360:FF:000001">
    <property type="entry name" value="Nuclear pore complex protein Nup98-Nup96"/>
    <property type="match status" value="1"/>
</dbReference>
<keyword evidence="8" id="KW-0653">Protein transport</keyword>
<evidence type="ECO:0000313" key="14">
    <source>
        <dbReference type="EMBL" id="KAH7638709.1"/>
    </source>
</evidence>
<comment type="similarity">
    <text evidence="3">Belongs to the nucleoporin GLFG family.</text>
</comment>
<dbReference type="Pfam" id="PF12110">
    <property type="entry name" value="Nup96"/>
    <property type="match status" value="2"/>
</dbReference>
<keyword evidence="11" id="KW-0539">Nucleus</keyword>
<evidence type="ECO:0000256" key="6">
    <source>
        <dbReference type="ARBA" id="ARBA00022813"/>
    </source>
</evidence>
<dbReference type="InterPro" id="IPR037665">
    <property type="entry name" value="Nucleoporin_S59-like"/>
</dbReference>
<dbReference type="GO" id="GO:0000973">
    <property type="term" value="P:post-transcriptional tethering of RNA polymerase II gene DNA at nuclear periphery"/>
    <property type="evidence" value="ECO:0007669"/>
    <property type="project" value="TreeGrafter"/>
</dbReference>
<reference evidence="14" key="1">
    <citation type="submission" date="2020-06" db="EMBL/GenBank/DDBJ databases">
        <authorList>
            <person name="Ji K."/>
            <person name="Li J."/>
        </authorList>
    </citation>
    <scope>NUCLEOTIDE SEQUENCE</scope>
    <source>
        <strain evidence="14">JKM2019</strain>
        <tissue evidence="14">Whole body</tissue>
    </source>
</reference>
<evidence type="ECO:0000256" key="1">
    <source>
        <dbReference type="ARBA" id="ARBA00004567"/>
    </source>
</evidence>
<feature type="compositionally biased region" description="Polar residues" evidence="12">
    <location>
        <begin position="670"/>
        <end position="679"/>
    </location>
</feature>
<dbReference type="Gene3D" id="3.30.1610.10">
    <property type="entry name" value="Peptidase S59, nucleoporin"/>
    <property type="match status" value="1"/>
</dbReference>
<feature type="region of interest" description="Disordered" evidence="12">
    <location>
        <begin position="22"/>
        <end position="41"/>
    </location>
</feature>
<dbReference type="Gene3D" id="1.10.10.2360">
    <property type="match status" value="1"/>
</dbReference>
<proteinExistence type="inferred from homology"/>
<evidence type="ECO:0000256" key="7">
    <source>
        <dbReference type="ARBA" id="ARBA00022816"/>
    </source>
</evidence>
<sequence length="1704" mass="187876">MFGQSTSTGTFGQPSAFNTTVTPFGSIGATQQPQSTLFGQTGTQQSSLFGSTGLTQPATSTLFGATQPQTNTFGTQSAFGGGTSLFGNTATNNPQATQTQNSIFANANRFGTSNTFGTNTGLSGTMNIATGTTIKFQPQTSTDTMVKNGQTQSTSINIRLQCITCMREYDTKSLEELRLEDYATGRKGPQQQTGLFGASTIGNPTGTSTFGTGSLGTGQPNAFGQTSTGSSLFGNTQKPFGSIAPTTVATTSMFNSGLSTAGTSGLFGQNTTQTAFGQTNDNKSLSFFGQQPSSTSQPFSFGQTNTLGTNQPSTSNSLFGNTGTTSSIFGQNQNPLATNKPMFGSSLTPFGQTQPAQQQQQQTGTSLFGATNPTSQTGGIFGSSTSQPSLFNANQSTLGKPGAFSFPGTQTLNQTSTFNPTSNSSTLFGNTGSTANAFGTGTTGSLFGSNNTFGASNFGSFGAGTNASQPFGSTNIGFNLGGTSTGSTFGNTFGTGLSTNTFGQNAGLSTGGFFGSNLNQASQQINGVGTTGTNSNAPSINTDQIITRLKTMPYGTLPPILSENSLTANSKTKFTTDPKTLNQYKLNAKSKTEVNKVQRVPVFGKPTTLLFDGLDDESPENLKSAADIFKPRQNIKKLVLNKSDSGSNNSTSQFSATILKTSTLTKPVASSSLHNVSDSFNKEKESSKISSIPTVDKDASPADNTINILNGKQTSEQIDSASKDNQTSRKNLSNSSTASISSPEKSFSNLYGPLNFSSNSIMGGDDRLETSINMANYVPPKCGVILTRTDYYTIPSLDECDQFYNPDDDTCVVDSFTVGRLDYGSIFWRGPLNIKGINLDEIVHIRRKEVIVYPDDDLKPPEGEGLNRPAQITLDQVWPVDKTTREFIKDTERLRLMKYAERLEKVTIKLGATFKEYRSDTGSWVFQVKHFSKYGLDADEEDVEIIEPAKGDQQKSDPYSKKSQQTYVKQTYDMSGQKLNLHLNGFHSNELDQMNNQQQQQQLNGHSLDSRDILFNQQSPYFASKSSENASEPKTQGKYGSSGLFIADQIDESQPYESPLSISIKAKNDEYNLMRSALFVEDDEIETMSKKCKNLSFIKMTPSTSQMSQIMPSVATSSTLFPARFLKATIPKKRRLIFEQQTTSPQQKANAYSISNAEYPKAHFANGSNKFCLIVGNDVLIFNVDLLRLDQTESIEKLELQFNSHSTIENNEDQQIQQLQEKSRIPPLIRTNAYSLNQMVDSNLNLLIEALYGELSETTDYARHQERLRRILKWLYNYNKTLPVPESSFDRIVHFLTTNELEFAVTECINSKLARLSYLISCGPYCRKELMIAQLDLWKRSESDVFIVKDLLKIYIILSGLSSWTMSTGQIIDTLDGLEWTQQLTLLLLYKTRTGVEMIGTNLVRTAIEELTIHPNTVEYHMLAQHQPWVAITSATNYLDSWMLQEQLQSYNVIIEDVSTNKCDSINIFMASQCRDLYWSLFFALHIRNDYIRTFYVKELLARNAKQLMDDLDLEHLIVEKYHIDSRLLSEAKLYWARTKRYHRDIAMNLLIIGQYKEAHDILVDRIFPELVINEDYEEIRHLIDKLRPHRHLIPNWDLTGAGIYDIFIKLLCFGQSFAGNDGDSSIQHYRKLIENFNVHQLLTPTNRHVLCQSQMARVANIIHAELNMGMFAYHTAVPHDYSLLELRSNAYKIFELKTAAINV</sequence>
<gene>
    <name evidence="14" type="ORF">HUG17_2742</name>
</gene>
<keyword evidence="10" id="KW-0906">Nuclear pore complex</keyword>
<evidence type="ECO:0000256" key="11">
    <source>
        <dbReference type="ARBA" id="ARBA00023242"/>
    </source>
</evidence>
<dbReference type="InterPro" id="IPR036903">
    <property type="entry name" value="Nup98_auto-Pept-S59_dom_sf"/>
</dbReference>
<name>A0A9D4SE08_DERFA</name>
<dbReference type="Pfam" id="PF04096">
    <property type="entry name" value="Nucleoporin2"/>
    <property type="match status" value="1"/>
</dbReference>
<dbReference type="GO" id="GO:0051028">
    <property type="term" value="P:mRNA transport"/>
    <property type="evidence" value="ECO:0007669"/>
    <property type="project" value="UniProtKB-KW"/>
</dbReference>
<comment type="caution">
    <text evidence="14">The sequence shown here is derived from an EMBL/GenBank/DDBJ whole genome shotgun (WGS) entry which is preliminary data.</text>
</comment>
<organism evidence="14">
    <name type="scientific">Dermatophagoides farinae</name>
    <name type="common">American house dust mite</name>
    <dbReference type="NCBI Taxonomy" id="6954"/>
    <lineage>
        <taxon>Eukaryota</taxon>
        <taxon>Metazoa</taxon>
        <taxon>Ecdysozoa</taxon>
        <taxon>Arthropoda</taxon>
        <taxon>Chelicerata</taxon>
        <taxon>Arachnida</taxon>
        <taxon>Acari</taxon>
        <taxon>Acariformes</taxon>
        <taxon>Sarcoptiformes</taxon>
        <taxon>Astigmata</taxon>
        <taxon>Psoroptidia</taxon>
        <taxon>Analgoidea</taxon>
        <taxon>Pyroglyphidae</taxon>
        <taxon>Dermatophagoidinae</taxon>
        <taxon>Dermatophagoides</taxon>
    </lineage>
</organism>
<dbReference type="Pfam" id="PF21240">
    <property type="entry name" value="Nup98_GLEBS"/>
    <property type="match status" value="1"/>
</dbReference>
<dbReference type="GO" id="GO:0017056">
    <property type="term" value="F:structural constituent of nuclear pore"/>
    <property type="evidence" value="ECO:0007669"/>
    <property type="project" value="InterPro"/>
</dbReference>
<feature type="region of interest" description="Disordered" evidence="12">
    <location>
        <begin position="670"/>
        <end position="744"/>
    </location>
</feature>
<reference evidence="14" key="2">
    <citation type="journal article" date="2021" name="World Allergy Organ. J.">
        <title>Chromosome-level assembly of Dermatophagoides farinae genome and transcriptome reveals two novel allergens Der f 37 and Der f 39.</title>
        <authorList>
            <person name="Chen J."/>
            <person name="Cai Z."/>
            <person name="Fan D."/>
            <person name="Hu J."/>
            <person name="Hou Y."/>
            <person name="He Y."/>
            <person name="Zhang Z."/>
            <person name="Zhao Z."/>
            <person name="Gao P."/>
            <person name="Hu W."/>
            <person name="Sun J."/>
            <person name="Li J."/>
            <person name="Ji K."/>
        </authorList>
    </citation>
    <scope>NUCLEOTIDE SEQUENCE</scope>
    <source>
        <strain evidence="14">JKM2019</strain>
    </source>
</reference>
<keyword evidence="6" id="KW-0068">Autocatalytic cleavage</keyword>
<dbReference type="GO" id="GO:0031965">
    <property type="term" value="C:nuclear membrane"/>
    <property type="evidence" value="ECO:0007669"/>
    <property type="project" value="UniProtKB-SubCell"/>
</dbReference>
<dbReference type="GO" id="GO:0008139">
    <property type="term" value="F:nuclear localization sequence binding"/>
    <property type="evidence" value="ECO:0007669"/>
    <property type="project" value="TreeGrafter"/>
</dbReference>
<dbReference type="EMBL" id="SDOV01000007">
    <property type="protein sequence ID" value="KAH7638709.1"/>
    <property type="molecule type" value="Genomic_DNA"/>
</dbReference>
<evidence type="ECO:0000256" key="8">
    <source>
        <dbReference type="ARBA" id="ARBA00022927"/>
    </source>
</evidence>
<keyword evidence="7" id="KW-0509">mRNA transport</keyword>
<dbReference type="PROSITE" id="PS51434">
    <property type="entry name" value="NUP_C"/>
    <property type="match status" value="1"/>
</dbReference>
<evidence type="ECO:0000256" key="10">
    <source>
        <dbReference type="ARBA" id="ARBA00023132"/>
    </source>
</evidence>
<protein>
    <recommendedName>
        <fullName evidence="4">Nuclear pore complex protein Nup98-Nup96</fullName>
    </recommendedName>
</protein>
<dbReference type="GO" id="GO:0003723">
    <property type="term" value="F:RNA binding"/>
    <property type="evidence" value="ECO:0007669"/>
    <property type="project" value="TreeGrafter"/>
</dbReference>
<evidence type="ECO:0000256" key="3">
    <source>
        <dbReference type="ARBA" id="ARBA00008926"/>
    </source>
</evidence>
<dbReference type="GO" id="GO:0044614">
    <property type="term" value="C:nuclear pore cytoplasmic filaments"/>
    <property type="evidence" value="ECO:0007669"/>
    <property type="project" value="TreeGrafter"/>
</dbReference>
<accession>A0A9D4SE08</accession>
<dbReference type="PANTHER" id="PTHR23198">
    <property type="entry name" value="NUCLEOPORIN"/>
    <property type="match status" value="1"/>
</dbReference>
<dbReference type="SUPFAM" id="SSF82215">
    <property type="entry name" value="C-terminal autoproteolytic domain of nucleoporin nup98"/>
    <property type="match status" value="1"/>
</dbReference>
<feature type="domain" description="Peptidase S59" evidence="13">
    <location>
        <begin position="788"/>
        <end position="931"/>
    </location>
</feature>
<dbReference type="GO" id="GO:0006405">
    <property type="term" value="P:RNA export from nucleus"/>
    <property type="evidence" value="ECO:0007669"/>
    <property type="project" value="TreeGrafter"/>
</dbReference>
<dbReference type="OrthoDB" id="3797628at2759"/>
<dbReference type="PANTHER" id="PTHR23198:SF6">
    <property type="entry name" value="NUCLEAR PORE COMPLEX PROTEIN NUP98-NUP96"/>
    <property type="match status" value="1"/>
</dbReference>
<evidence type="ECO:0000256" key="5">
    <source>
        <dbReference type="ARBA" id="ARBA00022448"/>
    </source>
</evidence>
<dbReference type="InterPro" id="IPR007230">
    <property type="entry name" value="Nup98_auto-Pept-S59_dom"/>
</dbReference>
<evidence type="ECO:0000256" key="12">
    <source>
        <dbReference type="SAM" id="MobiDB-lite"/>
    </source>
</evidence>